<dbReference type="Pfam" id="PF06695">
    <property type="entry name" value="Sm_multidrug_ex"/>
    <property type="match status" value="1"/>
</dbReference>
<reference evidence="2 3" key="2">
    <citation type="submission" date="2018-09" db="EMBL/GenBank/DDBJ databases">
        <title>Genome of Sphaerochaeta halotolerans strain 4-11.</title>
        <authorList>
            <person name="Nazina T.N."/>
            <person name="Sokolova D.S."/>
        </authorList>
    </citation>
    <scope>NUCLEOTIDE SEQUENCE [LARGE SCALE GENOMIC DNA]</scope>
    <source>
        <strain evidence="2 3">4-11</strain>
    </source>
</reference>
<dbReference type="Proteomes" id="UP000264002">
    <property type="component" value="Unassembled WGS sequence"/>
</dbReference>
<dbReference type="PANTHER" id="PTHR36007:SF2">
    <property type="entry name" value="TRANSPORT PROTEIN-RELATED"/>
    <property type="match status" value="1"/>
</dbReference>
<feature type="transmembrane region" description="Helical" evidence="1">
    <location>
        <begin position="92"/>
        <end position="111"/>
    </location>
</feature>
<keyword evidence="1" id="KW-0472">Membrane</keyword>
<proteinExistence type="predicted"/>
<dbReference type="PANTHER" id="PTHR36007">
    <property type="entry name" value="TRANSPORT PROTEIN-RELATED"/>
    <property type="match status" value="1"/>
</dbReference>
<sequence>MDNYTLFFSVLLSLLPISELRGGIPYAYFNGVSLFIATPLCVLTNALVAPIVYTFLATFHRIFHTHWKWYASFFDRFVARAQRRVYPKVNKYGYWGILLFVAIPLPITGAWTGTLGSWILGLDKRKTMMAVFGGVIVSGLIVTSLVALGVGIDSVFIKRI</sequence>
<feature type="transmembrane region" description="Helical" evidence="1">
    <location>
        <begin position="32"/>
        <end position="56"/>
    </location>
</feature>
<dbReference type="OrthoDB" id="360192at2"/>
<organism evidence="2 3">
    <name type="scientific">Sphaerochaeta halotolerans</name>
    <dbReference type="NCBI Taxonomy" id="2293840"/>
    <lineage>
        <taxon>Bacteria</taxon>
        <taxon>Pseudomonadati</taxon>
        <taxon>Spirochaetota</taxon>
        <taxon>Spirochaetia</taxon>
        <taxon>Spirochaetales</taxon>
        <taxon>Sphaerochaetaceae</taxon>
        <taxon>Sphaerochaeta</taxon>
    </lineage>
</organism>
<dbReference type="AlphaFoldDB" id="A0A372MED0"/>
<dbReference type="EMBL" id="QUWK01000012">
    <property type="protein sequence ID" value="RFU94122.1"/>
    <property type="molecule type" value="Genomic_DNA"/>
</dbReference>
<evidence type="ECO:0000313" key="3">
    <source>
        <dbReference type="Proteomes" id="UP000264002"/>
    </source>
</evidence>
<keyword evidence="1" id="KW-0812">Transmembrane</keyword>
<protein>
    <submittedName>
        <fullName evidence="2">Ligand-binding protein SH3</fullName>
    </submittedName>
</protein>
<name>A0A372MED0_9SPIR</name>
<keyword evidence="3" id="KW-1185">Reference proteome</keyword>
<evidence type="ECO:0000256" key="1">
    <source>
        <dbReference type="SAM" id="Phobius"/>
    </source>
</evidence>
<feature type="transmembrane region" description="Helical" evidence="1">
    <location>
        <begin position="131"/>
        <end position="157"/>
    </location>
</feature>
<dbReference type="InterPro" id="IPR009577">
    <property type="entry name" value="Sm_multidrug_ex"/>
</dbReference>
<gene>
    <name evidence="2" type="ORF">DYP60_10975</name>
</gene>
<keyword evidence="1" id="KW-1133">Transmembrane helix</keyword>
<accession>A0A372MED0</accession>
<evidence type="ECO:0000313" key="2">
    <source>
        <dbReference type="EMBL" id="RFU94122.1"/>
    </source>
</evidence>
<comment type="caution">
    <text evidence="2">The sequence shown here is derived from an EMBL/GenBank/DDBJ whole genome shotgun (WGS) entry which is preliminary data.</text>
</comment>
<dbReference type="RefSeq" id="WP_117331059.1">
    <property type="nucleotide sequence ID" value="NZ_QUWK01000012.1"/>
</dbReference>
<reference evidence="3" key="1">
    <citation type="submission" date="2018-08" db="EMBL/GenBank/DDBJ databases">
        <authorList>
            <person name="Grouzdev D.S."/>
            <person name="Krutkina M.S."/>
        </authorList>
    </citation>
    <scope>NUCLEOTIDE SEQUENCE [LARGE SCALE GENOMIC DNA]</scope>
    <source>
        <strain evidence="3">4-11</strain>
    </source>
</reference>